<protein>
    <submittedName>
        <fullName evidence="9">Cytochrome c</fullName>
    </submittedName>
</protein>
<gene>
    <name evidence="9" type="ORF">SAMN05444340_101468</name>
</gene>
<feature type="signal peptide" evidence="7">
    <location>
        <begin position="1"/>
        <end position="20"/>
    </location>
</feature>
<dbReference type="RefSeq" id="WP_089878531.1">
    <property type="nucleotide sequence ID" value="NZ_FNPF01000001.1"/>
</dbReference>
<dbReference type="GO" id="GO:0009055">
    <property type="term" value="F:electron transfer activity"/>
    <property type="evidence" value="ECO:0007669"/>
    <property type="project" value="InterPro"/>
</dbReference>
<evidence type="ECO:0000256" key="5">
    <source>
        <dbReference type="ARBA" id="ARBA00023004"/>
    </source>
</evidence>
<dbReference type="SUPFAM" id="SSF46626">
    <property type="entry name" value="Cytochrome c"/>
    <property type="match status" value="1"/>
</dbReference>
<sequence>MIRHLAAATLLATMPALAVAESHAMAGDAAAGEKVFRKCMACHDVGADAKNKVGPILNGVIDRQIASVEGYTYSDVLNAMGARRRDRPSRDVLGGGRQRVVTV</sequence>
<dbReference type="Gene3D" id="1.10.760.10">
    <property type="entry name" value="Cytochrome c-like domain"/>
    <property type="match status" value="1"/>
</dbReference>
<keyword evidence="7" id="KW-0732">Signal</keyword>
<dbReference type="PRINTS" id="PR00604">
    <property type="entry name" value="CYTCHRMECIAB"/>
</dbReference>
<evidence type="ECO:0000313" key="10">
    <source>
        <dbReference type="Proteomes" id="UP000199286"/>
    </source>
</evidence>
<dbReference type="GO" id="GO:0046872">
    <property type="term" value="F:metal ion binding"/>
    <property type="evidence" value="ECO:0007669"/>
    <property type="project" value="UniProtKB-KW"/>
</dbReference>
<keyword evidence="1" id="KW-0813">Transport</keyword>
<dbReference type="PANTHER" id="PTHR11961">
    <property type="entry name" value="CYTOCHROME C"/>
    <property type="match status" value="1"/>
</dbReference>
<keyword evidence="3 6" id="KW-0479">Metal-binding</keyword>
<name>A0A1H3FIP4_9RHOB</name>
<evidence type="ECO:0000256" key="6">
    <source>
        <dbReference type="PROSITE-ProRule" id="PRU00433"/>
    </source>
</evidence>
<proteinExistence type="predicted"/>
<evidence type="ECO:0000313" key="9">
    <source>
        <dbReference type="EMBL" id="SDX90871.1"/>
    </source>
</evidence>
<keyword evidence="2 6" id="KW-0349">Heme</keyword>
<dbReference type="InterPro" id="IPR009056">
    <property type="entry name" value="Cyt_c-like_dom"/>
</dbReference>
<dbReference type="PROSITE" id="PS51007">
    <property type="entry name" value="CYTC"/>
    <property type="match status" value="1"/>
</dbReference>
<dbReference type="InterPro" id="IPR036909">
    <property type="entry name" value="Cyt_c-like_dom_sf"/>
</dbReference>
<dbReference type="OrthoDB" id="9805828at2"/>
<evidence type="ECO:0000256" key="3">
    <source>
        <dbReference type="ARBA" id="ARBA00022723"/>
    </source>
</evidence>
<keyword evidence="5 6" id="KW-0408">Iron</keyword>
<evidence type="ECO:0000259" key="8">
    <source>
        <dbReference type="PROSITE" id="PS51007"/>
    </source>
</evidence>
<keyword evidence="10" id="KW-1185">Reference proteome</keyword>
<feature type="domain" description="Cytochrome c" evidence="8">
    <location>
        <begin position="27"/>
        <end position="103"/>
    </location>
</feature>
<dbReference type="InterPro" id="IPR002327">
    <property type="entry name" value="Cyt_c_1A/1B"/>
</dbReference>
<organism evidence="9 10">
    <name type="scientific">Citreimonas salinaria</name>
    <dbReference type="NCBI Taxonomy" id="321339"/>
    <lineage>
        <taxon>Bacteria</taxon>
        <taxon>Pseudomonadati</taxon>
        <taxon>Pseudomonadota</taxon>
        <taxon>Alphaproteobacteria</taxon>
        <taxon>Rhodobacterales</taxon>
        <taxon>Roseobacteraceae</taxon>
        <taxon>Citreimonas</taxon>
    </lineage>
</organism>
<evidence type="ECO:0000256" key="1">
    <source>
        <dbReference type="ARBA" id="ARBA00022448"/>
    </source>
</evidence>
<dbReference type="AlphaFoldDB" id="A0A1H3FIP4"/>
<evidence type="ECO:0000256" key="2">
    <source>
        <dbReference type="ARBA" id="ARBA00022617"/>
    </source>
</evidence>
<dbReference type="Proteomes" id="UP000199286">
    <property type="component" value="Unassembled WGS sequence"/>
</dbReference>
<dbReference type="EMBL" id="FNPF01000001">
    <property type="protein sequence ID" value="SDX90871.1"/>
    <property type="molecule type" value="Genomic_DNA"/>
</dbReference>
<keyword evidence="4" id="KW-0249">Electron transport</keyword>
<feature type="chain" id="PRO_5011484822" evidence="7">
    <location>
        <begin position="21"/>
        <end position="103"/>
    </location>
</feature>
<evidence type="ECO:0000256" key="7">
    <source>
        <dbReference type="SAM" id="SignalP"/>
    </source>
</evidence>
<dbReference type="STRING" id="321339.SAMN05444340_101468"/>
<accession>A0A1H3FIP4</accession>
<reference evidence="9 10" key="1">
    <citation type="submission" date="2016-10" db="EMBL/GenBank/DDBJ databases">
        <authorList>
            <person name="de Groot N.N."/>
        </authorList>
    </citation>
    <scope>NUCLEOTIDE SEQUENCE [LARGE SCALE GENOMIC DNA]</scope>
    <source>
        <strain evidence="9 10">DSM 26880</strain>
    </source>
</reference>
<evidence type="ECO:0000256" key="4">
    <source>
        <dbReference type="ARBA" id="ARBA00022982"/>
    </source>
</evidence>
<dbReference type="GO" id="GO:0020037">
    <property type="term" value="F:heme binding"/>
    <property type="evidence" value="ECO:0007669"/>
    <property type="project" value="InterPro"/>
</dbReference>